<gene>
    <name evidence="2" type="ORF">LX74_00328</name>
</gene>
<comment type="caution">
    <text evidence="2">The sequence shown here is derived from an EMBL/GenBank/DDBJ whole genome shotgun (WGS) entry which is preliminary data.</text>
</comment>
<organism evidence="2 3">
    <name type="scientific">Elizabethkingia miricola</name>
    <name type="common">Chryseobacterium miricola</name>
    <dbReference type="NCBI Taxonomy" id="172045"/>
    <lineage>
        <taxon>Bacteria</taxon>
        <taxon>Pseudomonadati</taxon>
        <taxon>Bacteroidota</taxon>
        <taxon>Flavobacteriia</taxon>
        <taxon>Flavobacteriales</taxon>
        <taxon>Weeksellaceae</taxon>
        <taxon>Elizabethkingia</taxon>
    </lineage>
</organism>
<dbReference type="Proteomes" id="UP000324513">
    <property type="component" value="Unassembled WGS sequence"/>
</dbReference>
<sequence length="120" mass="13917">MSSFKDQYFKIEDFLALVKNKQERSEDYDPDFAYAIYSEQDIFEPGITVYIGVPADVDVDGDYDDVFPDVVYENGLLYMCSDEDIQDVVDLALRQQPVVTDEQLIEALNHYLESDDFLDF</sequence>
<reference evidence="2 3" key="1">
    <citation type="submission" date="2019-07" db="EMBL/GenBank/DDBJ databases">
        <title>Genomic Encyclopedia of Archaeal and Bacterial Type Strains, Phase II (KMG-II): from individual species to whole genera.</title>
        <authorList>
            <person name="Goeker M."/>
        </authorList>
    </citation>
    <scope>NUCLEOTIDE SEQUENCE [LARGE SCALE GENOMIC DNA]</scope>
    <source>
        <strain evidence="2 3">DSM 14571</strain>
    </source>
</reference>
<evidence type="ECO:0000259" key="1">
    <source>
        <dbReference type="Pfam" id="PF24832"/>
    </source>
</evidence>
<dbReference type="RefSeq" id="WP_065082574.1">
    <property type="nucleotide sequence ID" value="NZ_FLSS01000014.1"/>
</dbReference>
<accession>A0ABY3NLR0</accession>
<evidence type="ECO:0000313" key="2">
    <source>
        <dbReference type="EMBL" id="TYO94288.1"/>
    </source>
</evidence>
<protein>
    <recommendedName>
        <fullName evidence="1">DUF7716 domain-containing protein</fullName>
    </recommendedName>
</protein>
<dbReference type="Pfam" id="PF24832">
    <property type="entry name" value="DUF7716"/>
    <property type="match status" value="1"/>
</dbReference>
<evidence type="ECO:0000313" key="3">
    <source>
        <dbReference type="Proteomes" id="UP000324513"/>
    </source>
</evidence>
<proteinExistence type="predicted"/>
<name>A0ABY3NLR0_ELIMR</name>
<keyword evidence="3" id="KW-1185">Reference proteome</keyword>
<dbReference type="EMBL" id="VNHK01000001">
    <property type="protein sequence ID" value="TYO94288.1"/>
    <property type="molecule type" value="Genomic_DNA"/>
</dbReference>
<feature type="domain" description="DUF7716" evidence="1">
    <location>
        <begin position="31"/>
        <end position="120"/>
    </location>
</feature>
<dbReference type="InterPro" id="IPR056133">
    <property type="entry name" value="DUF7716"/>
</dbReference>